<keyword evidence="1" id="KW-0238">DNA-binding</keyword>
<evidence type="ECO:0000313" key="1">
    <source>
        <dbReference type="EMBL" id="MBP2040742.1"/>
    </source>
</evidence>
<proteinExistence type="predicted"/>
<evidence type="ECO:0000313" key="2">
    <source>
        <dbReference type="Proteomes" id="UP001519310"/>
    </source>
</evidence>
<accession>A0ABS4LF39</accession>
<organism evidence="1 2">
    <name type="scientific">Streptomyces avidinii</name>
    <dbReference type="NCBI Taxonomy" id="1895"/>
    <lineage>
        <taxon>Bacteria</taxon>
        <taxon>Bacillati</taxon>
        <taxon>Actinomycetota</taxon>
        <taxon>Actinomycetes</taxon>
        <taxon>Kitasatosporales</taxon>
        <taxon>Streptomycetaceae</taxon>
        <taxon>Streptomyces</taxon>
    </lineage>
</organism>
<reference evidence="1 2" key="1">
    <citation type="submission" date="2021-03" db="EMBL/GenBank/DDBJ databases">
        <title>Genomic Encyclopedia of Type Strains, Phase IV (KMG-IV): sequencing the most valuable type-strain genomes for metagenomic binning, comparative biology and taxonomic classification.</title>
        <authorList>
            <person name="Goeker M."/>
        </authorList>
    </citation>
    <scope>NUCLEOTIDE SEQUENCE [LARGE SCALE GENOMIC DNA]</scope>
    <source>
        <strain evidence="1 2">DSM 40526</strain>
    </source>
</reference>
<name>A0ABS4LF39_STRAV</name>
<protein>
    <submittedName>
        <fullName evidence="1">DNA-binding MarR family transcriptional regulator</fullName>
    </submittedName>
</protein>
<keyword evidence="2" id="KW-1185">Reference proteome</keyword>
<dbReference type="SUPFAM" id="SSF46785">
    <property type="entry name" value="Winged helix' DNA-binding domain"/>
    <property type="match status" value="1"/>
</dbReference>
<dbReference type="EMBL" id="JAGGLQ010000019">
    <property type="protein sequence ID" value="MBP2040742.1"/>
    <property type="molecule type" value="Genomic_DNA"/>
</dbReference>
<dbReference type="RefSeq" id="WP_189971788.1">
    <property type="nucleotide sequence ID" value="NZ_BMVL01000009.1"/>
</dbReference>
<dbReference type="InterPro" id="IPR036388">
    <property type="entry name" value="WH-like_DNA-bd_sf"/>
</dbReference>
<comment type="caution">
    <text evidence="1">The sequence shown here is derived from an EMBL/GenBank/DDBJ whole genome shotgun (WGS) entry which is preliminary data.</text>
</comment>
<dbReference type="InterPro" id="IPR036390">
    <property type="entry name" value="WH_DNA-bd_sf"/>
</dbReference>
<dbReference type="GO" id="GO:0003677">
    <property type="term" value="F:DNA binding"/>
    <property type="evidence" value="ECO:0007669"/>
    <property type="project" value="UniProtKB-KW"/>
</dbReference>
<sequence length="152" mass="16103">MKPIGYWLNRTDQALTASMNAVLAEFGLTRLGWQVLNAVKDDPRAMDTGLPAALAVRTGSDGSTGSEALTAAVEAHLAAGRLSRPGPGRLALTDDGRARIAEVGRRVEAFRELSAAGITREEYVTAVSVLERMTRNLRPSDRISPADVTGGS</sequence>
<dbReference type="Proteomes" id="UP001519310">
    <property type="component" value="Unassembled WGS sequence"/>
</dbReference>
<gene>
    <name evidence="1" type="ORF">J2Z77_006597</name>
</gene>
<dbReference type="Gene3D" id="1.10.10.10">
    <property type="entry name" value="Winged helix-like DNA-binding domain superfamily/Winged helix DNA-binding domain"/>
    <property type="match status" value="1"/>
</dbReference>